<accession>A0A0M9VJH9</accession>
<feature type="transmembrane region" description="Helical" evidence="6">
    <location>
        <begin position="203"/>
        <end position="226"/>
    </location>
</feature>
<evidence type="ECO:0000256" key="4">
    <source>
        <dbReference type="ARBA" id="ARBA00022989"/>
    </source>
</evidence>
<keyword evidence="4 6" id="KW-1133">Transmembrane helix</keyword>
<reference evidence="7 8" key="1">
    <citation type="submission" date="2015-08" db="EMBL/GenBank/DDBJ databases">
        <title>Whole genome sequence of Flavobacterium akiainvivens IK-1T, from decaying Wikstroemia oahuensis, an endemic Hawaiian shrub.</title>
        <authorList>
            <person name="Wan X."/>
            <person name="Hou S."/>
            <person name="Saito J."/>
            <person name="Donachie S."/>
        </authorList>
    </citation>
    <scope>NUCLEOTIDE SEQUENCE [LARGE SCALE GENOMIC DNA]</scope>
    <source>
        <strain evidence="7 8">IK-1</strain>
    </source>
</reference>
<proteinExistence type="predicted"/>
<dbReference type="PANTHER" id="PTHR42718:SF9">
    <property type="entry name" value="MAJOR FACILITATOR SUPERFAMILY MULTIDRUG TRANSPORTER MFSC"/>
    <property type="match status" value="1"/>
</dbReference>
<dbReference type="Proteomes" id="UP000037755">
    <property type="component" value="Unassembled WGS sequence"/>
</dbReference>
<organism evidence="7 8">
    <name type="scientific">Flavobacterium akiainvivens</name>
    <dbReference type="NCBI Taxonomy" id="1202724"/>
    <lineage>
        <taxon>Bacteria</taxon>
        <taxon>Pseudomonadati</taxon>
        <taxon>Bacteroidota</taxon>
        <taxon>Flavobacteriia</taxon>
        <taxon>Flavobacteriales</taxon>
        <taxon>Flavobacteriaceae</taxon>
        <taxon>Flavobacterium</taxon>
    </lineage>
</organism>
<feature type="transmembrane region" description="Helical" evidence="6">
    <location>
        <begin position="12"/>
        <end position="32"/>
    </location>
</feature>
<dbReference type="InterPro" id="IPR036259">
    <property type="entry name" value="MFS_trans_sf"/>
</dbReference>
<feature type="transmembrane region" description="Helical" evidence="6">
    <location>
        <begin position="171"/>
        <end position="191"/>
    </location>
</feature>
<dbReference type="RefSeq" id="WP_054409144.1">
    <property type="nucleotide sequence ID" value="NZ_FOYA01000011.1"/>
</dbReference>
<evidence type="ECO:0000256" key="6">
    <source>
        <dbReference type="SAM" id="Phobius"/>
    </source>
</evidence>
<name>A0A0M9VJH9_9FLAO</name>
<comment type="caution">
    <text evidence="7">The sequence shown here is derived from an EMBL/GenBank/DDBJ whole genome shotgun (WGS) entry which is preliminary data.</text>
</comment>
<feature type="transmembrane region" description="Helical" evidence="6">
    <location>
        <begin position="81"/>
        <end position="97"/>
    </location>
</feature>
<keyword evidence="5 6" id="KW-0472">Membrane</keyword>
<evidence type="ECO:0000313" key="7">
    <source>
        <dbReference type="EMBL" id="KOS07482.1"/>
    </source>
</evidence>
<dbReference type="SUPFAM" id="SSF103473">
    <property type="entry name" value="MFS general substrate transporter"/>
    <property type="match status" value="1"/>
</dbReference>
<dbReference type="PANTHER" id="PTHR42718">
    <property type="entry name" value="MAJOR FACILITATOR SUPERFAMILY MULTIDRUG TRANSPORTER MFSC"/>
    <property type="match status" value="1"/>
</dbReference>
<feature type="transmembrane region" description="Helical" evidence="6">
    <location>
        <begin position="484"/>
        <end position="509"/>
    </location>
</feature>
<keyword evidence="2" id="KW-0813">Transport</keyword>
<feature type="transmembrane region" description="Helical" evidence="6">
    <location>
        <begin position="238"/>
        <end position="257"/>
    </location>
</feature>
<keyword evidence="3 6" id="KW-0812">Transmembrane</keyword>
<feature type="transmembrane region" description="Helical" evidence="6">
    <location>
        <begin position="339"/>
        <end position="360"/>
    </location>
</feature>
<evidence type="ECO:0000256" key="5">
    <source>
        <dbReference type="ARBA" id="ARBA00023136"/>
    </source>
</evidence>
<feature type="transmembrane region" description="Helical" evidence="6">
    <location>
        <begin position="143"/>
        <end position="165"/>
    </location>
</feature>
<feature type="transmembrane region" description="Helical" evidence="6">
    <location>
        <begin position="372"/>
        <end position="391"/>
    </location>
</feature>
<evidence type="ECO:0000256" key="3">
    <source>
        <dbReference type="ARBA" id="ARBA00022692"/>
    </source>
</evidence>
<feature type="transmembrane region" description="Helical" evidence="6">
    <location>
        <begin position="278"/>
        <end position="304"/>
    </location>
</feature>
<dbReference type="EMBL" id="LIYD01000005">
    <property type="protein sequence ID" value="KOS07482.1"/>
    <property type="molecule type" value="Genomic_DNA"/>
</dbReference>
<dbReference type="GO" id="GO:0016020">
    <property type="term" value="C:membrane"/>
    <property type="evidence" value="ECO:0007669"/>
    <property type="project" value="UniProtKB-SubCell"/>
</dbReference>
<keyword evidence="8" id="KW-1185">Reference proteome</keyword>
<evidence type="ECO:0000256" key="1">
    <source>
        <dbReference type="ARBA" id="ARBA00004141"/>
    </source>
</evidence>
<dbReference type="AlphaFoldDB" id="A0A0M9VJH9"/>
<dbReference type="Gene3D" id="1.20.1250.20">
    <property type="entry name" value="MFS general substrate transporter like domains"/>
    <property type="match status" value="2"/>
</dbReference>
<feature type="transmembrane region" description="Helical" evidence="6">
    <location>
        <begin position="103"/>
        <end position="122"/>
    </location>
</feature>
<dbReference type="STRING" id="1202724.AM493_16585"/>
<gene>
    <name evidence="7" type="ORF">AM493_16585</name>
</gene>
<sequence length="527" mass="59186">MSQKGVFKAWVPNWLSITVLFFCLLHCMVLLGVYTSNVTYSASFLDVEVEDLQFSLCVTYGTFLATLLVESRLFKYFPAKNYFLVIFSLSAITFVLSGYTKNFALFIVLRAAEGVLMALPWLPMRQLLISRFTSRNATIIGFSFTYAALLLASPFVMNLAVYLLDNYDWKYMAWGSALFQVVCVALILATFKSHRIHKKIPLYQLDWASFVLVHATILSGAFVFIYGEKKYWFQSAQIVWATVIFLLFGALFFMRQITIKRPAFDLSVFKYPNLRIGVYLFIILYIARATLNICHSSMLTIWGWEPTRVAGVQFINVAGNALGMLFAGICLAQKVASRTIFITGFLLLAVHHLWMTFLFVPDLALPDLAPAYILQGFAVGFLFVPLVLFTVSSVPGKLAPFSGTSGVMGRFWGSTIGFCIMQNAQVYLTQKHFQKLIISALPESPQTQERLAAGVQKFASKGYADDAAYTLSLKSLAQSARTQAVLLTNMEIFTVTGYVLLGVVVLLIFNRQVRKSFDVFKNKVWGS</sequence>
<feature type="transmembrane region" description="Helical" evidence="6">
    <location>
        <begin position="310"/>
        <end position="332"/>
    </location>
</feature>
<dbReference type="PATRIC" id="fig|1202724.3.peg.3445"/>
<dbReference type="OrthoDB" id="622032at2"/>
<feature type="transmembrane region" description="Helical" evidence="6">
    <location>
        <begin position="52"/>
        <end position="69"/>
    </location>
</feature>
<comment type="subcellular location">
    <subcellularLocation>
        <location evidence="1">Membrane</location>
        <topology evidence="1">Multi-pass membrane protein</topology>
    </subcellularLocation>
</comment>
<evidence type="ECO:0000313" key="8">
    <source>
        <dbReference type="Proteomes" id="UP000037755"/>
    </source>
</evidence>
<evidence type="ECO:0000256" key="2">
    <source>
        <dbReference type="ARBA" id="ARBA00022448"/>
    </source>
</evidence>
<protein>
    <submittedName>
        <fullName evidence="7">MFS transporter</fullName>
    </submittedName>
</protein>